<organism evidence="10 11">
    <name type="scientific">Candidatus Magasanikbacteria bacterium CG11_big_fil_rev_8_21_14_0_20_39_34</name>
    <dbReference type="NCBI Taxonomy" id="1974653"/>
    <lineage>
        <taxon>Bacteria</taxon>
        <taxon>Candidatus Magasanikiibacteriota</taxon>
    </lineage>
</organism>
<evidence type="ECO:0000256" key="7">
    <source>
        <dbReference type="ARBA" id="ARBA00022932"/>
    </source>
</evidence>
<dbReference type="InterPro" id="IPR041931">
    <property type="entry name" value="DNA_pol3_alpha_thumb_dom"/>
</dbReference>
<sequence>MNFVHLHVHSHYSLLNGLTKIKPLVLAAKQRGFTALALTDNGAMYGAIEFYKTCIAEGIKPIIGFDAYVQNNDIQNGEMGQGQKIYRMVLLAENYEGYVRLMKLCSEGQLYGLVNGKPCINREMMQKYTGGIIALSGNIEGEIPQLLKDGNIKLAEKLAREYETLFGKDNFYLELQDHPAIEGQLDVNTKLVQLSKDTGIPLVVSRDVHYLQFEDAEAQDILRCISEGWKVDYTDREDYRHVDRSFNTQEDITSRFRHIPEAIENTGKIADRVNLEIELDKWHFAPVELPPGKNADDVLREEAFRCAPTFFPEMGKEIVDRLEYELDIIKTKGYSPYFICVADFVDYAKQHGIVESTRGSAAGSLVSYVLGITTVDPIRFKLPFERFLNPFRPSPPDIDTDFADDRREEMIEYVTRKYGEDKVAQIITFGSMAARASVRDVGRALGLSYNFCDQVAKLIPPGAQGFPMTIERALKEEPDLKKLYESNDDVQRLLTLAQKVEGCARHTSIHAAGVVISPTPLTDFSPVQRETGGEKLVTQFEMKSVEAAGVLKNDFLGIRNLAILGNAMEIVEKTTGEKVNIYNLPLDDEKTFDMLARGETMGVFQLSGSGMTRWLKELKPNRIDDIMAMVALYRPGPMECIPEYIQRKYHPELIKFPDPRLEDILKMSYGLLVYQDDVMLTAITLAGYDWMDADKFRKAMGKKIPEEMAKQKIQFYDGCQKIGGLKKEVIDDLWHAIEPFAAYGFNKAHAASYGMVAYQTAYMKAHYPVQYMTSILQAEFGDVDKVAAIVQECHRMNIEVLPPDINESFKNFAMVSKPGEKGRIRFGLTAIKNVGEHICDVIYRERKANGQYKNLEDFLTRIQDKDLNKRSLESLIQAGALDYFKIDRGILLASIENLLFFSKQLKEKEKSHQDSLFSGTNIELDSKVILSNVKGQEATMAQKLVWEKQLMGLYISSHPFLEYEKLFGDTLTPLNACEYFDRDAWIVIGGVVDKIQKKITKKGDIMLFVTIQDTSSSLELLVFPKTYKTTQTLWAEGACVCVVGKTPREEGENKVYVENLYVLNHENKESVARQVKMGFSGLSKEKSKKAGSETPREKSITLTLSAEDLQSKGNELKEFFAKNPGEYQVYIRVGGNMIRANSKIGWDDTIQEVLRGIIGESVGEVSS</sequence>
<evidence type="ECO:0000256" key="5">
    <source>
        <dbReference type="ARBA" id="ARBA00022695"/>
    </source>
</evidence>
<evidence type="ECO:0000256" key="2">
    <source>
        <dbReference type="ARBA" id="ARBA00012417"/>
    </source>
</evidence>
<comment type="subcellular location">
    <subcellularLocation>
        <location evidence="1">Cytoplasm</location>
    </subcellularLocation>
</comment>
<dbReference type="InterPro" id="IPR004365">
    <property type="entry name" value="NA-bd_OB_tRNA"/>
</dbReference>
<feature type="domain" description="Polymerase/histidinol phosphatase N-terminal" evidence="9">
    <location>
        <begin position="4"/>
        <end position="71"/>
    </location>
</feature>
<gene>
    <name evidence="10" type="ORF">COV59_05650</name>
</gene>
<evidence type="ECO:0000256" key="6">
    <source>
        <dbReference type="ARBA" id="ARBA00022705"/>
    </source>
</evidence>
<accession>A0A2H0N433</accession>
<reference evidence="10 11" key="1">
    <citation type="submission" date="2017-09" db="EMBL/GenBank/DDBJ databases">
        <title>Depth-based differentiation of microbial function through sediment-hosted aquifers and enrichment of novel symbionts in the deep terrestrial subsurface.</title>
        <authorList>
            <person name="Probst A.J."/>
            <person name="Ladd B."/>
            <person name="Jarett J.K."/>
            <person name="Geller-Mcgrath D.E."/>
            <person name="Sieber C.M."/>
            <person name="Emerson J.B."/>
            <person name="Anantharaman K."/>
            <person name="Thomas B.C."/>
            <person name="Malmstrom R."/>
            <person name="Stieglmeier M."/>
            <person name="Klingl A."/>
            <person name="Woyke T."/>
            <person name="Ryan C.M."/>
            <person name="Banfield J.F."/>
        </authorList>
    </citation>
    <scope>NUCLEOTIDE SEQUENCE [LARGE SCALE GENOMIC DNA]</scope>
    <source>
        <strain evidence="10">CG11_big_fil_rev_8_21_14_0_20_39_34</strain>
    </source>
</reference>
<dbReference type="EC" id="2.7.7.7" evidence="2"/>
<name>A0A2H0N433_9BACT</name>
<dbReference type="SMART" id="SM00481">
    <property type="entry name" value="POLIIIAc"/>
    <property type="match status" value="1"/>
</dbReference>
<keyword evidence="7" id="KW-0239">DNA-directed DNA polymerase</keyword>
<evidence type="ECO:0000256" key="8">
    <source>
        <dbReference type="ARBA" id="ARBA00049244"/>
    </source>
</evidence>
<comment type="catalytic activity">
    <reaction evidence="8">
        <text>DNA(n) + a 2'-deoxyribonucleoside 5'-triphosphate = DNA(n+1) + diphosphate</text>
        <dbReference type="Rhea" id="RHEA:22508"/>
        <dbReference type="Rhea" id="RHEA-COMP:17339"/>
        <dbReference type="Rhea" id="RHEA-COMP:17340"/>
        <dbReference type="ChEBI" id="CHEBI:33019"/>
        <dbReference type="ChEBI" id="CHEBI:61560"/>
        <dbReference type="ChEBI" id="CHEBI:173112"/>
        <dbReference type="EC" id="2.7.7.7"/>
    </reaction>
</comment>
<dbReference type="PANTHER" id="PTHR32294:SF0">
    <property type="entry name" value="DNA POLYMERASE III SUBUNIT ALPHA"/>
    <property type="match status" value="1"/>
</dbReference>
<keyword evidence="5" id="KW-0548">Nucleotidyltransferase</keyword>
<dbReference type="Pfam" id="PF02811">
    <property type="entry name" value="PHP"/>
    <property type="match status" value="1"/>
</dbReference>
<dbReference type="Proteomes" id="UP000229600">
    <property type="component" value="Unassembled WGS sequence"/>
</dbReference>
<keyword evidence="4" id="KW-0808">Transferase</keyword>
<evidence type="ECO:0000256" key="3">
    <source>
        <dbReference type="ARBA" id="ARBA00019114"/>
    </source>
</evidence>
<evidence type="ECO:0000313" key="11">
    <source>
        <dbReference type="Proteomes" id="UP000229600"/>
    </source>
</evidence>
<dbReference type="InterPro" id="IPR003141">
    <property type="entry name" value="Pol/His_phosphatase_N"/>
</dbReference>
<dbReference type="GO" id="GO:0003887">
    <property type="term" value="F:DNA-directed DNA polymerase activity"/>
    <property type="evidence" value="ECO:0007669"/>
    <property type="project" value="UniProtKB-KW"/>
</dbReference>
<dbReference type="GO" id="GO:0003676">
    <property type="term" value="F:nucleic acid binding"/>
    <property type="evidence" value="ECO:0007669"/>
    <property type="project" value="InterPro"/>
</dbReference>
<dbReference type="EMBL" id="PCWN01000011">
    <property type="protein sequence ID" value="PIR03641.1"/>
    <property type="molecule type" value="Genomic_DNA"/>
</dbReference>
<protein>
    <recommendedName>
        <fullName evidence="3">DNA polymerase III subunit alpha</fullName>
        <ecNumber evidence="2">2.7.7.7</ecNumber>
    </recommendedName>
</protein>
<evidence type="ECO:0000313" key="10">
    <source>
        <dbReference type="EMBL" id="PIR03641.1"/>
    </source>
</evidence>
<dbReference type="Pfam" id="PF07733">
    <property type="entry name" value="DNA_pol3_alpha"/>
    <property type="match status" value="1"/>
</dbReference>
<keyword evidence="6" id="KW-0235">DNA replication</keyword>
<evidence type="ECO:0000256" key="4">
    <source>
        <dbReference type="ARBA" id="ARBA00022679"/>
    </source>
</evidence>
<dbReference type="InterPro" id="IPR004805">
    <property type="entry name" value="DnaE2/DnaE/PolC"/>
</dbReference>
<dbReference type="AlphaFoldDB" id="A0A2H0N433"/>
<dbReference type="Pfam" id="PF17657">
    <property type="entry name" value="DNA_pol3_finger"/>
    <property type="match status" value="1"/>
</dbReference>
<dbReference type="InterPro" id="IPR004013">
    <property type="entry name" value="PHP_dom"/>
</dbReference>
<dbReference type="CDD" id="cd12113">
    <property type="entry name" value="PHP_PolIIIA_DnaE3"/>
    <property type="match status" value="1"/>
</dbReference>
<dbReference type="GO" id="GO:0005737">
    <property type="term" value="C:cytoplasm"/>
    <property type="evidence" value="ECO:0007669"/>
    <property type="project" value="UniProtKB-SubCell"/>
</dbReference>
<dbReference type="InterPro" id="IPR011708">
    <property type="entry name" value="DNA_pol3_alpha_NTPase_dom"/>
</dbReference>
<evidence type="ECO:0000259" key="9">
    <source>
        <dbReference type="SMART" id="SM00481"/>
    </source>
</evidence>
<dbReference type="InterPro" id="IPR016195">
    <property type="entry name" value="Pol/histidinol_Pase-like"/>
</dbReference>
<dbReference type="GO" id="GO:0006260">
    <property type="term" value="P:DNA replication"/>
    <property type="evidence" value="ECO:0007669"/>
    <property type="project" value="UniProtKB-KW"/>
</dbReference>
<dbReference type="NCBIfam" id="TIGR00594">
    <property type="entry name" value="polc"/>
    <property type="match status" value="1"/>
</dbReference>
<dbReference type="Gene3D" id="3.20.20.140">
    <property type="entry name" value="Metal-dependent hydrolases"/>
    <property type="match status" value="1"/>
</dbReference>
<dbReference type="CDD" id="cd04485">
    <property type="entry name" value="DnaE_OBF"/>
    <property type="match status" value="1"/>
</dbReference>
<dbReference type="SUPFAM" id="SSF89550">
    <property type="entry name" value="PHP domain-like"/>
    <property type="match status" value="1"/>
</dbReference>
<proteinExistence type="predicted"/>
<evidence type="ECO:0000256" key="1">
    <source>
        <dbReference type="ARBA" id="ARBA00004496"/>
    </source>
</evidence>
<dbReference type="Gene3D" id="1.10.10.1600">
    <property type="entry name" value="Bacterial DNA polymerase III alpha subunit, thumb domain"/>
    <property type="match status" value="1"/>
</dbReference>
<dbReference type="Gene3D" id="1.10.150.870">
    <property type="match status" value="1"/>
</dbReference>
<dbReference type="GO" id="GO:0008408">
    <property type="term" value="F:3'-5' exonuclease activity"/>
    <property type="evidence" value="ECO:0007669"/>
    <property type="project" value="InterPro"/>
</dbReference>
<dbReference type="InterPro" id="IPR040982">
    <property type="entry name" value="DNA_pol3_finger"/>
</dbReference>
<dbReference type="Pfam" id="PF01336">
    <property type="entry name" value="tRNA_anti-codon"/>
    <property type="match status" value="1"/>
</dbReference>
<comment type="caution">
    <text evidence="10">The sequence shown here is derived from an EMBL/GenBank/DDBJ whole genome shotgun (WGS) entry which is preliminary data.</text>
</comment>
<dbReference type="Pfam" id="PF14579">
    <property type="entry name" value="HHH_6"/>
    <property type="match status" value="1"/>
</dbReference>
<dbReference type="PANTHER" id="PTHR32294">
    <property type="entry name" value="DNA POLYMERASE III SUBUNIT ALPHA"/>
    <property type="match status" value="1"/>
</dbReference>
<dbReference type="InterPro" id="IPR029460">
    <property type="entry name" value="DNAPol_HHH"/>
</dbReference>
<dbReference type="NCBIfam" id="NF004226">
    <property type="entry name" value="PRK05673.1"/>
    <property type="match status" value="1"/>
</dbReference>